<comment type="caution">
    <text evidence="1">The sequence shown here is derived from an EMBL/GenBank/DDBJ whole genome shotgun (WGS) entry which is preliminary data.</text>
</comment>
<reference evidence="1 2" key="1">
    <citation type="submission" date="2018-08" db="EMBL/GenBank/DDBJ databases">
        <title>Aphanomyces genome sequencing and annotation.</title>
        <authorList>
            <person name="Minardi D."/>
            <person name="Oidtmann B."/>
            <person name="Van Der Giezen M."/>
            <person name="Studholme D.J."/>
        </authorList>
    </citation>
    <scope>NUCLEOTIDE SEQUENCE [LARGE SCALE GENOMIC DNA]</scope>
    <source>
        <strain evidence="1 2">Yx</strain>
    </source>
</reference>
<gene>
    <name evidence="1" type="ORF">DYB25_003768</name>
</gene>
<dbReference type="EMBL" id="QUTA01005149">
    <property type="protein sequence ID" value="RHY16995.1"/>
    <property type="molecule type" value="Genomic_DNA"/>
</dbReference>
<dbReference type="Proteomes" id="UP000266239">
    <property type="component" value="Unassembled WGS sequence"/>
</dbReference>
<evidence type="ECO:0000313" key="1">
    <source>
        <dbReference type="EMBL" id="RHY16995.1"/>
    </source>
</evidence>
<accession>A0A397B9D2</accession>
<sequence>MEHGSGDDDDGINTEFLQDLQFLIATDAQLNDDLSFVCELLIENESASDHADDTLSRASDDTVHHSMGALCTTRKGPQASRRASTKPVTAKASVAIEYPSTGAKNRFQYRQKQEIQLLRAQVDALKQTLADTAKTSADAKVLRVPSLWEHAAKKERVDCKRVLEENAKLKGALDEQTTFIDSMQRLFNKKPRRAVGAVGSTSFTHTCHPYGICATQVEVEAWQSYKLAAHRSLRVAAIHAIADRQLRRMQSALIQAGVFHASNDIFFATPRPLGHTRLVLDFVNHVRIPAPYRTVSASCWQVLAEARDPSLPPDAIEVVLCEVVDEFTVYQQFTQVAAGGTASHSNFIRKYYPDETQDVIAWRTVLEDALAPHMARGAVDNEWGWLVLTPVADDATSCWVTFLHQVLVEANPEYSSPGLTALDATSHALKQFRFCERPPTPGRFSGSPADKMDIPDKIMHVFMSKGKRLELSLCAAVDNAILIAQSGHI</sequence>
<dbReference type="AlphaFoldDB" id="A0A397B9D2"/>
<proteinExistence type="predicted"/>
<name>A0A397B9D2_APHAT</name>
<dbReference type="VEuPathDB" id="FungiDB:H257_08034"/>
<protein>
    <submittedName>
        <fullName evidence="1">Uncharacterized protein</fullName>
    </submittedName>
</protein>
<organism evidence="1 2">
    <name type="scientific">Aphanomyces astaci</name>
    <name type="common">Crayfish plague agent</name>
    <dbReference type="NCBI Taxonomy" id="112090"/>
    <lineage>
        <taxon>Eukaryota</taxon>
        <taxon>Sar</taxon>
        <taxon>Stramenopiles</taxon>
        <taxon>Oomycota</taxon>
        <taxon>Saprolegniomycetes</taxon>
        <taxon>Saprolegniales</taxon>
        <taxon>Verrucalvaceae</taxon>
        <taxon>Aphanomyces</taxon>
    </lineage>
</organism>
<evidence type="ECO:0000313" key="2">
    <source>
        <dbReference type="Proteomes" id="UP000266239"/>
    </source>
</evidence>